<comment type="caution">
    <text evidence="1">The sequence shown here is derived from an EMBL/GenBank/DDBJ whole genome shotgun (WGS) entry which is preliminary data.</text>
</comment>
<feature type="non-terminal residue" evidence="1">
    <location>
        <position position="1"/>
    </location>
</feature>
<accession>A0A314L027</accession>
<dbReference type="EMBL" id="MJEQ01000637">
    <property type="protein sequence ID" value="OIT34913.1"/>
    <property type="molecule type" value="Genomic_DNA"/>
</dbReference>
<proteinExistence type="predicted"/>
<organism evidence="1 2">
    <name type="scientific">Nicotiana attenuata</name>
    <name type="common">Coyote tobacco</name>
    <dbReference type="NCBI Taxonomy" id="49451"/>
    <lineage>
        <taxon>Eukaryota</taxon>
        <taxon>Viridiplantae</taxon>
        <taxon>Streptophyta</taxon>
        <taxon>Embryophyta</taxon>
        <taxon>Tracheophyta</taxon>
        <taxon>Spermatophyta</taxon>
        <taxon>Magnoliopsida</taxon>
        <taxon>eudicotyledons</taxon>
        <taxon>Gunneridae</taxon>
        <taxon>Pentapetalae</taxon>
        <taxon>asterids</taxon>
        <taxon>lamiids</taxon>
        <taxon>Solanales</taxon>
        <taxon>Solanaceae</taxon>
        <taxon>Nicotianoideae</taxon>
        <taxon>Nicotianeae</taxon>
        <taxon>Nicotiana</taxon>
    </lineage>
</organism>
<dbReference type="AlphaFoldDB" id="A0A314L027"/>
<reference evidence="1" key="1">
    <citation type="submission" date="2016-11" db="EMBL/GenBank/DDBJ databases">
        <title>The genome of Nicotiana attenuata.</title>
        <authorList>
            <person name="Xu S."/>
            <person name="Brockmoeller T."/>
            <person name="Gaquerel E."/>
            <person name="Navarro A."/>
            <person name="Kuhl H."/>
            <person name="Gase K."/>
            <person name="Ling Z."/>
            <person name="Zhou W."/>
            <person name="Kreitzer C."/>
            <person name="Stanke M."/>
            <person name="Tang H."/>
            <person name="Lyons E."/>
            <person name="Pandey P."/>
            <person name="Pandey S.P."/>
            <person name="Timmermann B."/>
            <person name="Baldwin I.T."/>
        </authorList>
    </citation>
    <scope>NUCLEOTIDE SEQUENCE [LARGE SCALE GENOMIC DNA]</scope>
    <source>
        <strain evidence="1">UT</strain>
    </source>
</reference>
<protein>
    <submittedName>
        <fullName evidence="1">Uncharacterized protein</fullName>
    </submittedName>
</protein>
<dbReference type="Proteomes" id="UP000187609">
    <property type="component" value="Unassembled WGS sequence"/>
</dbReference>
<name>A0A314L027_NICAT</name>
<evidence type="ECO:0000313" key="2">
    <source>
        <dbReference type="Proteomes" id="UP000187609"/>
    </source>
</evidence>
<feature type="non-terminal residue" evidence="1">
    <location>
        <position position="74"/>
    </location>
</feature>
<gene>
    <name evidence="1" type="ORF">A4A49_56890</name>
</gene>
<keyword evidence="2" id="KW-1185">Reference proteome</keyword>
<dbReference type="Gramene" id="OIT34913">
    <property type="protein sequence ID" value="OIT34913"/>
    <property type="gene ID" value="A4A49_56890"/>
</dbReference>
<sequence>IHRMGRVVVKHTYREQNRVADSMAKKAAKTISLVRSSLLPDPPMFANDVFWANILGIEVVRNFVACNMDTISQN</sequence>
<evidence type="ECO:0000313" key="1">
    <source>
        <dbReference type="EMBL" id="OIT34913.1"/>
    </source>
</evidence>